<evidence type="ECO:0008006" key="4">
    <source>
        <dbReference type="Google" id="ProtNLM"/>
    </source>
</evidence>
<name>A0A2R8BJR8_9RHOB</name>
<sequence>MADDRDITIHSRVVFWLKIILPLFALAILSTLFLLSRRIDTDAALPYARVDVEALARDPRLTAPEYLAVTEDGAAVSFTARTARTGQGDNDEARAEDLVAVYETPGGLRIDIRAREGEIDRPAGRMRLSGDVEIVTSTGYRMLTAGLDSALDRTNLRSDGEVQAEAPYGQITAGQMEIRHEDVEKPGYLLDFKTDVKLIYEPQK</sequence>
<reference evidence="2 3" key="1">
    <citation type="submission" date="2018-03" db="EMBL/GenBank/DDBJ databases">
        <authorList>
            <person name="Keele B.F."/>
        </authorList>
    </citation>
    <scope>NUCLEOTIDE SEQUENCE [LARGE SCALE GENOMIC DNA]</scope>
    <source>
        <strain evidence="2 3">CECT 8626</strain>
    </source>
</reference>
<evidence type="ECO:0000313" key="3">
    <source>
        <dbReference type="Proteomes" id="UP000244924"/>
    </source>
</evidence>
<organism evidence="2 3">
    <name type="scientific">Albidovulum aquaemixtae</name>
    <dbReference type="NCBI Taxonomy" id="1542388"/>
    <lineage>
        <taxon>Bacteria</taxon>
        <taxon>Pseudomonadati</taxon>
        <taxon>Pseudomonadota</taxon>
        <taxon>Alphaproteobacteria</taxon>
        <taxon>Rhodobacterales</taxon>
        <taxon>Paracoccaceae</taxon>
        <taxon>Albidovulum</taxon>
    </lineage>
</organism>
<feature type="transmembrane region" description="Helical" evidence="1">
    <location>
        <begin position="15"/>
        <end position="35"/>
    </location>
</feature>
<dbReference type="EMBL" id="OMOQ01000002">
    <property type="protein sequence ID" value="SPH23615.1"/>
    <property type="molecule type" value="Genomic_DNA"/>
</dbReference>
<dbReference type="RefSeq" id="WP_108853710.1">
    <property type="nucleotide sequence ID" value="NZ_OMOQ01000002.1"/>
</dbReference>
<keyword evidence="1" id="KW-0812">Transmembrane</keyword>
<dbReference type="Proteomes" id="UP000244924">
    <property type="component" value="Unassembled WGS sequence"/>
</dbReference>
<gene>
    <name evidence="2" type="ORF">DEA8626_02680</name>
</gene>
<dbReference type="AlphaFoldDB" id="A0A2R8BJR8"/>
<proteinExistence type="predicted"/>
<keyword evidence="3" id="KW-1185">Reference proteome</keyword>
<dbReference type="Gene3D" id="2.60.450.10">
    <property type="entry name" value="Lipopolysaccharide (LPS) transport protein A like domain"/>
    <property type="match status" value="1"/>
</dbReference>
<keyword evidence="1" id="KW-0472">Membrane</keyword>
<evidence type="ECO:0000313" key="2">
    <source>
        <dbReference type="EMBL" id="SPH23615.1"/>
    </source>
</evidence>
<dbReference type="InterPro" id="IPR010664">
    <property type="entry name" value="LipoPS_assembly_LptC-rel"/>
</dbReference>
<keyword evidence="1" id="KW-1133">Transmembrane helix</keyword>
<evidence type="ECO:0000256" key="1">
    <source>
        <dbReference type="SAM" id="Phobius"/>
    </source>
</evidence>
<protein>
    <recommendedName>
        <fullName evidence="4">Lipopolysaccharide export system protein LptC</fullName>
    </recommendedName>
</protein>
<accession>A0A2R8BJR8</accession>
<dbReference type="OrthoDB" id="7871110at2"/>
<dbReference type="Pfam" id="PF06835">
    <property type="entry name" value="LptC"/>
    <property type="match status" value="1"/>
</dbReference>